<reference evidence="2 3" key="1">
    <citation type="submission" date="2019-09" db="EMBL/GenBank/DDBJ databases">
        <authorList>
            <person name="Ou C."/>
        </authorList>
    </citation>
    <scope>NUCLEOTIDE SEQUENCE [LARGE SCALE GENOMIC DNA]</scope>
    <source>
        <strain evidence="2">S2</strain>
        <tissue evidence="2">Leaf</tissue>
    </source>
</reference>
<comment type="caution">
    <text evidence="2">The sequence shown here is derived from an EMBL/GenBank/DDBJ whole genome shotgun (WGS) entry which is preliminary data.</text>
</comment>
<evidence type="ECO:0000313" key="2">
    <source>
        <dbReference type="EMBL" id="KAB2614476.1"/>
    </source>
</evidence>
<evidence type="ECO:0000256" key="1">
    <source>
        <dbReference type="SAM" id="MobiDB-lite"/>
    </source>
</evidence>
<dbReference type="EMBL" id="SMOL01000414">
    <property type="protein sequence ID" value="KAB2614476.1"/>
    <property type="molecule type" value="Genomic_DNA"/>
</dbReference>
<sequence length="167" mass="19297">MLHADHQALKEPHEVDICKYIDAATIEEINAKMFQESLVKVKKELIYERLPKNEVEQALSNLKGRDARLADFQKLMKVREAEMSSLRKDHRETVRSVYTERYNYGYLTGYARKIRNICWPILEYLLNEISDLEAKQEDESHSSGHLSPNALVKPSSSFKGKEVAKGD</sequence>
<keyword evidence="3" id="KW-1185">Reference proteome</keyword>
<feature type="region of interest" description="Disordered" evidence="1">
    <location>
        <begin position="136"/>
        <end position="167"/>
    </location>
</feature>
<organism evidence="2 3">
    <name type="scientific">Pyrus ussuriensis x Pyrus communis</name>
    <dbReference type="NCBI Taxonomy" id="2448454"/>
    <lineage>
        <taxon>Eukaryota</taxon>
        <taxon>Viridiplantae</taxon>
        <taxon>Streptophyta</taxon>
        <taxon>Embryophyta</taxon>
        <taxon>Tracheophyta</taxon>
        <taxon>Spermatophyta</taxon>
        <taxon>Magnoliopsida</taxon>
        <taxon>eudicotyledons</taxon>
        <taxon>Gunneridae</taxon>
        <taxon>Pentapetalae</taxon>
        <taxon>rosids</taxon>
        <taxon>fabids</taxon>
        <taxon>Rosales</taxon>
        <taxon>Rosaceae</taxon>
        <taxon>Amygdaloideae</taxon>
        <taxon>Maleae</taxon>
        <taxon>Pyrus</taxon>
    </lineage>
</organism>
<dbReference type="Proteomes" id="UP000327157">
    <property type="component" value="Unassembled WGS sequence"/>
</dbReference>
<gene>
    <name evidence="2" type="ORF">D8674_037530</name>
</gene>
<dbReference type="AlphaFoldDB" id="A0A5N5GG55"/>
<accession>A0A5N5GG55</accession>
<reference evidence="2 3" key="2">
    <citation type="submission" date="2019-11" db="EMBL/GenBank/DDBJ databases">
        <title>A de novo genome assembly of a pear dwarfing rootstock.</title>
        <authorList>
            <person name="Wang F."/>
            <person name="Wang J."/>
            <person name="Li S."/>
            <person name="Zhang Y."/>
            <person name="Fang M."/>
            <person name="Ma L."/>
            <person name="Zhao Y."/>
            <person name="Jiang S."/>
        </authorList>
    </citation>
    <scope>NUCLEOTIDE SEQUENCE [LARGE SCALE GENOMIC DNA]</scope>
    <source>
        <strain evidence="2">S2</strain>
        <tissue evidence="2">Leaf</tissue>
    </source>
</reference>
<evidence type="ECO:0000313" key="3">
    <source>
        <dbReference type="Proteomes" id="UP000327157"/>
    </source>
</evidence>
<name>A0A5N5GG55_9ROSA</name>
<proteinExistence type="predicted"/>
<protein>
    <submittedName>
        <fullName evidence="2">Uncharacterized protein</fullName>
    </submittedName>
</protein>